<proteinExistence type="predicted"/>
<evidence type="ECO:0000259" key="3">
    <source>
        <dbReference type="PROSITE" id="PS50137"/>
    </source>
</evidence>
<gene>
    <name evidence="4" type="ORF">THAOC_29760</name>
</gene>
<evidence type="ECO:0000256" key="1">
    <source>
        <dbReference type="PROSITE-ProRule" id="PRU00266"/>
    </source>
</evidence>
<feature type="region of interest" description="Disordered" evidence="2">
    <location>
        <begin position="201"/>
        <end position="363"/>
    </location>
</feature>
<feature type="compositionally biased region" description="Low complexity" evidence="2">
    <location>
        <begin position="31"/>
        <end position="42"/>
    </location>
</feature>
<dbReference type="SUPFAM" id="SSF54768">
    <property type="entry name" value="dsRNA-binding domain-like"/>
    <property type="match status" value="1"/>
</dbReference>
<dbReference type="PROSITE" id="PS50137">
    <property type="entry name" value="DS_RBD"/>
    <property type="match status" value="1"/>
</dbReference>
<dbReference type="OrthoDB" id="112668at2759"/>
<dbReference type="Gene3D" id="3.30.160.20">
    <property type="match status" value="1"/>
</dbReference>
<feature type="compositionally biased region" description="Polar residues" evidence="2">
    <location>
        <begin position="504"/>
        <end position="520"/>
    </location>
</feature>
<dbReference type="OMA" id="HAMWQID"/>
<feature type="compositionally biased region" description="Basic residues" evidence="2">
    <location>
        <begin position="1056"/>
        <end position="1065"/>
    </location>
</feature>
<dbReference type="Pfam" id="PF00035">
    <property type="entry name" value="dsrm"/>
    <property type="match status" value="1"/>
</dbReference>
<comment type="caution">
    <text evidence="4">The sequence shown here is derived from an EMBL/GenBank/DDBJ whole genome shotgun (WGS) entry which is preliminary data.</text>
</comment>
<organism evidence="4 5">
    <name type="scientific">Thalassiosira oceanica</name>
    <name type="common">Marine diatom</name>
    <dbReference type="NCBI Taxonomy" id="159749"/>
    <lineage>
        <taxon>Eukaryota</taxon>
        <taxon>Sar</taxon>
        <taxon>Stramenopiles</taxon>
        <taxon>Ochrophyta</taxon>
        <taxon>Bacillariophyta</taxon>
        <taxon>Coscinodiscophyceae</taxon>
        <taxon>Thalassiosirophycidae</taxon>
        <taxon>Thalassiosirales</taxon>
        <taxon>Thalassiosiraceae</taxon>
        <taxon>Thalassiosira</taxon>
    </lineage>
</organism>
<feature type="domain" description="DRBM" evidence="3">
    <location>
        <begin position="372"/>
        <end position="441"/>
    </location>
</feature>
<feature type="compositionally biased region" description="Polar residues" evidence="2">
    <location>
        <begin position="1024"/>
        <end position="1033"/>
    </location>
</feature>
<dbReference type="EMBL" id="AGNL01042222">
    <property type="protein sequence ID" value="EJK51104.1"/>
    <property type="molecule type" value="Genomic_DNA"/>
</dbReference>
<dbReference type="GO" id="GO:0003723">
    <property type="term" value="F:RNA binding"/>
    <property type="evidence" value="ECO:0007669"/>
    <property type="project" value="UniProtKB-UniRule"/>
</dbReference>
<feature type="region of interest" description="Disordered" evidence="2">
    <location>
        <begin position="608"/>
        <end position="641"/>
    </location>
</feature>
<protein>
    <recommendedName>
        <fullName evidence="3">DRBM domain-containing protein</fullName>
    </recommendedName>
</protein>
<evidence type="ECO:0000313" key="5">
    <source>
        <dbReference type="Proteomes" id="UP000266841"/>
    </source>
</evidence>
<feature type="region of interest" description="Disordered" evidence="2">
    <location>
        <begin position="499"/>
        <end position="525"/>
    </location>
</feature>
<feature type="compositionally biased region" description="Polar residues" evidence="2">
    <location>
        <begin position="349"/>
        <end position="363"/>
    </location>
</feature>
<dbReference type="eggNOG" id="ENOG502SMSC">
    <property type="taxonomic scope" value="Eukaryota"/>
</dbReference>
<feature type="region of interest" description="Disordered" evidence="2">
    <location>
        <begin position="887"/>
        <end position="918"/>
    </location>
</feature>
<feature type="region of interest" description="Disordered" evidence="2">
    <location>
        <begin position="1"/>
        <end position="96"/>
    </location>
</feature>
<keyword evidence="1" id="KW-0694">RNA-binding</keyword>
<sequence>MNADQEQIAHEIPAEDRDFPDEVNKSRRGVAGAAAAAAAAAARNDIDPNQNNLPANEHPGNAADERRAPPGDNYVDGGPGNHYEGSAYPNGQYFPPFDHTGGGGMPFYPPAAFGPVNQVPPMMLPHPHPSHLPIPAGGPATNLDATRQFYEARMREHAVQYANAAACASAAAWAMAGRMNMGNAQQQQSYYMLAPPEGLVEGGNMAGNQGGQKRTLWEPPSDDRNQRESKAARRKSGYQQSSNDKATLVENRAGRSENKKRNKKRESNDSISSLGSESHDQKANTGKKPTKKGRRRFKEEPGPAKNPPGFKGNDNGQKRGLSHGHSSKSSFSSLGSNNKPPRRNKKNKSAQQQSLHGTTFSGTSLSGLIGKNATCALNELCAKYKWQSPQFIVEEATNTKDDYLTVMTVRVNNVDLGKGSGSNKAIARQDASRRALAALLPGVVFDPNGILQDVGRGIIPNMLAHQGSMSAMSSLSADELGQQVASQLSIGGARKPACAEDSDSSISTAFGSTHNESEGNVFSGGPLSQGLSQGKLLVCQHHQSGRPGLSSSYHASTSGMSSASDVDADDDNAFYASRGASVCSTLLHAMWQIDERIKQPPSYEFMANNVKIDPLPRNNKKSKRKKDENSDGEGAKSGARNPLATRSPFVCTCILNVYFQKDVVDGKDAMSCWETPLDFLQADECQQSDDQCDPTSSGRKRKDALPAPLSPHCSTSVEEDVEHDDSEEHPPVEYSEKFVLRGVGTGNTKREAKHKSSANMLALLFPNCRGLVEVKAAAEAARECYASRKAKRARLEQGGDGKCRKKRSESFSLHELTLSEGSIKCKKPPHDTKSEILHEVDAALQSLLDGRVKTSSIEDIGKIILRRAGEEDADYVHALLSKEASEASMPAKKQRLSPGDSDCDEHTSEGLLGEEKTPTPQDALCNKTIILVLSRAIAVRDPPLGCAILRLSDEKTVSLVRLECEAHVPRERFVDCLETFSSSLDSKLDSTRRESLRASLSLPSIRSFLSTNSEDNIHIGKSPCSGTMPPSQLQSVKEEESEEVDESCQEEEKSPLKKVKRSRVT</sequence>
<feature type="compositionally biased region" description="Basic and acidic residues" evidence="2">
    <location>
        <begin position="7"/>
        <end position="25"/>
    </location>
</feature>
<dbReference type="AlphaFoldDB" id="K0RFR4"/>
<dbReference type="InterPro" id="IPR014720">
    <property type="entry name" value="dsRBD_dom"/>
</dbReference>
<feature type="compositionally biased region" description="Low complexity" evidence="2">
    <location>
        <begin position="327"/>
        <end position="339"/>
    </location>
</feature>
<dbReference type="Proteomes" id="UP000266841">
    <property type="component" value="Unassembled WGS sequence"/>
</dbReference>
<feature type="region of interest" description="Disordered" evidence="2">
    <location>
        <begin position="1019"/>
        <end position="1065"/>
    </location>
</feature>
<reference evidence="4 5" key="1">
    <citation type="journal article" date="2012" name="Genome Biol.">
        <title>Genome and low-iron response of an oceanic diatom adapted to chronic iron limitation.</title>
        <authorList>
            <person name="Lommer M."/>
            <person name="Specht M."/>
            <person name="Roy A.S."/>
            <person name="Kraemer L."/>
            <person name="Andreson R."/>
            <person name="Gutowska M.A."/>
            <person name="Wolf J."/>
            <person name="Bergner S.V."/>
            <person name="Schilhabel M.B."/>
            <person name="Klostermeier U.C."/>
            <person name="Beiko R.G."/>
            <person name="Rosenstiel P."/>
            <person name="Hippler M."/>
            <person name="Laroche J."/>
        </authorList>
    </citation>
    <scope>NUCLEOTIDE SEQUENCE [LARGE SCALE GENOMIC DNA]</scope>
    <source>
        <strain evidence="4 5">CCMP1005</strain>
    </source>
</reference>
<feature type="compositionally biased region" description="Gly residues" evidence="2">
    <location>
        <begin position="201"/>
        <end position="210"/>
    </location>
</feature>
<keyword evidence="5" id="KW-1185">Reference proteome</keyword>
<feature type="region of interest" description="Disordered" evidence="2">
    <location>
        <begin position="686"/>
        <end position="730"/>
    </location>
</feature>
<feature type="compositionally biased region" description="Basic and acidic residues" evidence="2">
    <location>
        <begin position="221"/>
        <end position="231"/>
    </location>
</feature>
<feature type="compositionally biased region" description="Basic and acidic residues" evidence="2">
    <location>
        <begin position="904"/>
        <end position="917"/>
    </location>
</feature>
<evidence type="ECO:0000313" key="4">
    <source>
        <dbReference type="EMBL" id="EJK51104.1"/>
    </source>
</evidence>
<name>K0RFR4_THAOC</name>
<evidence type="ECO:0000256" key="2">
    <source>
        <dbReference type="SAM" id="MobiDB-lite"/>
    </source>
</evidence>
<feature type="compositionally biased region" description="Acidic residues" evidence="2">
    <location>
        <begin position="1039"/>
        <end position="1049"/>
    </location>
</feature>
<accession>K0RFR4</accession>
<dbReference type="SMART" id="SM00358">
    <property type="entry name" value="DSRM"/>
    <property type="match status" value="1"/>
</dbReference>